<keyword evidence="2" id="KW-1185">Reference proteome</keyword>
<comment type="caution">
    <text evidence="1">The sequence shown here is derived from an EMBL/GenBank/DDBJ whole genome shotgun (WGS) entry which is preliminary data.</text>
</comment>
<accession>A0A9Q0FBM9</accession>
<dbReference type="Proteomes" id="UP001141552">
    <property type="component" value="Unassembled WGS sequence"/>
</dbReference>
<sequence>MVFADLADGKARVVVASQPLSRVLVEKALHSAQEDADSAPSVHCHAHRLAARATSAAPAGQAQVQSFQEVLAAAEAEL</sequence>
<dbReference type="EMBL" id="JAKUCV010006151">
    <property type="protein sequence ID" value="KAJ4828520.1"/>
    <property type="molecule type" value="Genomic_DNA"/>
</dbReference>
<name>A0A9Q0FBM9_9ROSI</name>
<feature type="non-terminal residue" evidence="1">
    <location>
        <position position="78"/>
    </location>
</feature>
<reference evidence="1" key="1">
    <citation type="submission" date="2022-02" db="EMBL/GenBank/DDBJ databases">
        <authorList>
            <person name="Henning P.M."/>
            <person name="McCubbin A.G."/>
            <person name="Shore J.S."/>
        </authorList>
    </citation>
    <scope>NUCLEOTIDE SEQUENCE</scope>
    <source>
        <strain evidence="1">F60SS</strain>
        <tissue evidence="1">Leaves</tissue>
    </source>
</reference>
<dbReference type="AlphaFoldDB" id="A0A9Q0FBM9"/>
<protein>
    <submittedName>
        <fullName evidence="1">Uncharacterized protein</fullName>
    </submittedName>
</protein>
<evidence type="ECO:0000313" key="1">
    <source>
        <dbReference type="EMBL" id="KAJ4828520.1"/>
    </source>
</evidence>
<proteinExistence type="predicted"/>
<evidence type="ECO:0000313" key="2">
    <source>
        <dbReference type="Proteomes" id="UP001141552"/>
    </source>
</evidence>
<gene>
    <name evidence="1" type="ORF">Tsubulata_013240</name>
</gene>
<reference evidence="1" key="2">
    <citation type="journal article" date="2023" name="Plants (Basel)">
        <title>Annotation of the Turnera subulata (Passifloraceae) Draft Genome Reveals the S-Locus Evolved after the Divergence of Turneroideae from Passifloroideae in a Stepwise Manner.</title>
        <authorList>
            <person name="Henning P.M."/>
            <person name="Roalson E.H."/>
            <person name="Mir W."/>
            <person name="McCubbin A.G."/>
            <person name="Shore J.S."/>
        </authorList>
    </citation>
    <scope>NUCLEOTIDE SEQUENCE</scope>
    <source>
        <strain evidence="1">F60SS</strain>
    </source>
</reference>
<organism evidence="1 2">
    <name type="scientific">Turnera subulata</name>
    <dbReference type="NCBI Taxonomy" id="218843"/>
    <lineage>
        <taxon>Eukaryota</taxon>
        <taxon>Viridiplantae</taxon>
        <taxon>Streptophyta</taxon>
        <taxon>Embryophyta</taxon>
        <taxon>Tracheophyta</taxon>
        <taxon>Spermatophyta</taxon>
        <taxon>Magnoliopsida</taxon>
        <taxon>eudicotyledons</taxon>
        <taxon>Gunneridae</taxon>
        <taxon>Pentapetalae</taxon>
        <taxon>rosids</taxon>
        <taxon>fabids</taxon>
        <taxon>Malpighiales</taxon>
        <taxon>Passifloraceae</taxon>
        <taxon>Turnera</taxon>
    </lineage>
</organism>